<name>A0A974PWB1_9RHOO</name>
<evidence type="ECO:0000256" key="1">
    <source>
        <dbReference type="ARBA" id="ARBA00022676"/>
    </source>
</evidence>
<dbReference type="EMBL" id="CP064781">
    <property type="protein sequence ID" value="QRJ62702.1"/>
    <property type="molecule type" value="Genomic_DNA"/>
</dbReference>
<dbReference type="GO" id="GO:0006166">
    <property type="term" value="P:purine ribonucleoside salvage"/>
    <property type="evidence" value="ECO:0007669"/>
    <property type="project" value="UniProtKB-UniRule"/>
</dbReference>
<dbReference type="GO" id="GO:0017061">
    <property type="term" value="F:S-methyl-5-thioadenosine phosphorylase activity"/>
    <property type="evidence" value="ECO:0007669"/>
    <property type="project" value="InterPro"/>
</dbReference>
<dbReference type="NCBIfam" id="NF006599">
    <property type="entry name" value="PRK09136.1"/>
    <property type="match status" value="1"/>
</dbReference>
<dbReference type="Proteomes" id="UP000663444">
    <property type="component" value="Chromosome"/>
</dbReference>
<dbReference type="GO" id="GO:0019509">
    <property type="term" value="P:L-methionine salvage from methylthioadenosine"/>
    <property type="evidence" value="ECO:0007669"/>
    <property type="project" value="TreeGrafter"/>
</dbReference>
<dbReference type="Gene3D" id="3.40.50.1580">
    <property type="entry name" value="Nucleoside phosphorylase domain"/>
    <property type="match status" value="1"/>
</dbReference>
<dbReference type="PANTHER" id="PTHR42679:SF2">
    <property type="entry name" value="S-METHYL-5'-THIOADENOSINE PHOSPHORYLASE"/>
    <property type="match status" value="1"/>
</dbReference>
<feature type="site" description="Important for substrate specificity" evidence="3">
    <location>
        <position position="165"/>
    </location>
</feature>
<sequence>MLGIIGGSGLTQLANLDVSHREVVRTPYGEPSGAITFGQVSGRPAMFLARHGYGHTIPPHEVNYRANIWALWNRGVTGIISVASVGGIRVDLRPGDIVIPHQIIDYTWGRKSTYHEGQGCTVTHVDFTEPYDKALRQAILLAASDVGIPIHTGAVYAATQGPRLETAAEINRLEREGADVVGMTGMPEAVLARELGVPYAAINVIANYAAGRGDSKEGISFEAIESVLQESMQRVRVVIERLAGCHAEVCGQSD</sequence>
<organism evidence="5 6">
    <name type="scientific">Azospira restricta</name>
    <dbReference type="NCBI Taxonomy" id="404405"/>
    <lineage>
        <taxon>Bacteria</taxon>
        <taxon>Pseudomonadati</taxon>
        <taxon>Pseudomonadota</taxon>
        <taxon>Betaproteobacteria</taxon>
        <taxon>Rhodocyclales</taxon>
        <taxon>Rhodocyclaceae</taxon>
        <taxon>Azospira</taxon>
    </lineage>
</organism>
<comment type="subunit">
    <text evidence="3">Homohexamer. Dimer of a homotrimer.</text>
</comment>
<gene>
    <name evidence="5" type="ORF">IWH25_13095</name>
</gene>
<dbReference type="InterPro" id="IPR000845">
    <property type="entry name" value="Nucleoside_phosphorylase_d"/>
</dbReference>
<dbReference type="InterPro" id="IPR010044">
    <property type="entry name" value="MTAP"/>
</dbReference>
<dbReference type="SUPFAM" id="SSF53167">
    <property type="entry name" value="Purine and uridine phosphorylases"/>
    <property type="match status" value="1"/>
</dbReference>
<dbReference type="HAMAP" id="MF_01963">
    <property type="entry name" value="MTAP"/>
    <property type="match status" value="1"/>
</dbReference>
<keyword evidence="3" id="KW-0660">Purine salvage</keyword>
<dbReference type="CDD" id="cd09010">
    <property type="entry name" value="MTAP_SsMTAPII_like_MTIP"/>
    <property type="match status" value="1"/>
</dbReference>
<feature type="binding site" evidence="3">
    <location>
        <position position="184"/>
    </location>
    <ligand>
        <name>phosphate</name>
        <dbReference type="ChEBI" id="CHEBI:43474"/>
    </ligand>
</feature>
<feature type="site" description="Important for substrate specificity" evidence="3">
    <location>
        <position position="221"/>
    </location>
</feature>
<dbReference type="Pfam" id="PF01048">
    <property type="entry name" value="PNP_UDP_1"/>
    <property type="match status" value="1"/>
</dbReference>
<dbReference type="EC" id="2.4.2.1" evidence="3"/>
<accession>A0A974PWB1</accession>
<evidence type="ECO:0000259" key="4">
    <source>
        <dbReference type="Pfam" id="PF01048"/>
    </source>
</evidence>
<feature type="binding site" evidence="3">
    <location>
        <begin position="207"/>
        <end position="209"/>
    </location>
    <ligand>
        <name>substrate</name>
    </ligand>
</feature>
<evidence type="ECO:0000256" key="2">
    <source>
        <dbReference type="ARBA" id="ARBA00022679"/>
    </source>
</evidence>
<dbReference type="KEGG" id="ares:IWH25_13095"/>
<comment type="miscellaneous">
    <text evidence="3">Although this enzyme belongs to the family of MTA phosphorylases based on sequence homology, it has been shown that conserved amino acid substitutions in the substrate binding pocket convert the substrate specificity of this enzyme from 6-aminopurines to 6-oxopurines.</text>
</comment>
<feature type="binding site" evidence="3">
    <location>
        <position position="183"/>
    </location>
    <ligand>
        <name>substrate</name>
    </ligand>
</feature>
<proteinExistence type="inferred from homology"/>
<dbReference type="InterPro" id="IPR035994">
    <property type="entry name" value="Nucleoside_phosphorylase_sf"/>
</dbReference>
<dbReference type="NCBIfam" id="TIGR01694">
    <property type="entry name" value="MTAP"/>
    <property type="match status" value="1"/>
</dbReference>
<evidence type="ECO:0000313" key="5">
    <source>
        <dbReference type="EMBL" id="QRJ62702.1"/>
    </source>
</evidence>
<reference evidence="5" key="1">
    <citation type="submission" date="2020-11" db="EMBL/GenBank/DDBJ databases">
        <title>Azospira restricta DSM 18626 genome sequence.</title>
        <authorList>
            <person name="Moe W.M."/>
        </authorList>
    </citation>
    <scope>NUCLEOTIDE SEQUENCE</scope>
    <source>
        <strain evidence="5">DSM 18626</strain>
    </source>
</reference>
<dbReference type="PANTHER" id="PTHR42679">
    <property type="entry name" value="S-METHYL-5'-THIOADENOSINE PHOSPHORYLASE"/>
    <property type="match status" value="1"/>
</dbReference>
<keyword evidence="1 3" id="KW-0328">Glycosyltransferase</keyword>
<dbReference type="GO" id="GO:0005829">
    <property type="term" value="C:cytosol"/>
    <property type="evidence" value="ECO:0007669"/>
    <property type="project" value="TreeGrafter"/>
</dbReference>
<feature type="binding site" evidence="3">
    <location>
        <begin position="50"/>
        <end position="51"/>
    </location>
    <ligand>
        <name>phosphate</name>
        <dbReference type="ChEBI" id="CHEBI:43474"/>
    </ligand>
</feature>
<feature type="binding site" evidence="3">
    <location>
        <position position="8"/>
    </location>
    <ligand>
        <name>phosphate</name>
        <dbReference type="ChEBI" id="CHEBI:43474"/>
    </ligand>
</feature>
<feature type="domain" description="Nucleoside phosphorylase" evidence="4">
    <location>
        <begin position="2"/>
        <end position="242"/>
    </location>
</feature>
<comment type="function">
    <text evidence="3">Purine nucleoside phosphorylase which is highly specific for 6-oxopurine nucleosides. Cleaves guanosine or inosine to respective bases and sugar-1-phosphate molecules. Involved in purine salvage.</text>
</comment>
<dbReference type="RefSeq" id="WP_203386231.1">
    <property type="nucleotide sequence ID" value="NZ_CP064781.1"/>
</dbReference>
<comment type="pathway">
    <text evidence="3">Purine metabolism; purine nucleoside salvage.</text>
</comment>
<protein>
    <recommendedName>
        <fullName evidence="3">Probable 6-oxopurine nucleoside phosphorylase</fullName>
        <ecNumber evidence="3">2.4.2.1</ecNumber>
    </recommendedName>
    <alternativeName>
        <fullName evidence="3">Purine nucleoside phosphorylase</fullName>
        <shortName evidence="3">PNP</shortName>
    </alternativeName>
</protein>
<keyword evidence="2 3" id="KW-0808">Transferase</keyword>
<keyword evidence="6" id="KW-1185">Reference proteome</keyword>
<comment type="similarity">
    <text evidence="3">Belongs to the PNP/MTAP phosphorylase family. MTAP subfamily.</text>
</comment>
<evidence type="ECO:0000313" key="6">
    <source>
        <dbReference type="Proteomes" id="UP000663444"/>
    </source>
</evidence>
<evidence type="ECO:0000256" key="3">
    <source>
        <dbReference type="HAMAP-Rule" id="MF_01963"/>
    </source>
</evidence>
<comment type="caution">
    <text evidence="3">Lacks conserved residue(s) required for the propagation of feature annotation.</text>
</comment>
<dbReference type="AlphaFoldDB" id="A0A974PWB1"/>
<comment type="catalytic activity">
    <reaction evidence="3">
        <text>a purine D-ribonucleoside + phosphate = a purine nucleobase + alpha-D-ribose 1-phosphate</text>
        <dbReference type="Rhea" id="RHEA:19805"/>
        <dbReference type="ChEBI" id="CHEBI:26386"/>
        <dbReference type="ChEBI" id="CHEBI:43474"/>
        <dbReference type="ChEBI" id="CHEBI:57720"/>
        <dbReference type="ChEBI" id="CHEBI:142355"/>
        <dbReference type="EC" id="2.4.2.1"/>
    </reaction>
</comment>